<dbReference type="CDD" id="cd00063">
    <property type="entry name" value="FN3"/>
    <property type="match status" value="1"/>
</dbReference>
<dbReference type="Pfam" id="PF13517">
    <property type="entry name" value="FG-GAP_3"/>
    <property type="match status" value="2"/>
</dbReference>
<dbReference type="InterPro" id="IPR014755">
    <property type="entry name" value="Cu-Rt/internalin_Ig-like"/>
</dbReference>
<evidence type="ECO:0000256" key="8">
    <source>
        <dbReference type="ARBA" id="ARBA00023295"/>
    </source>
</evidence>
<dbReference type="EMBL" id="SLWM01000016">
    <property type="protein sequence ID" value="TCO16645.1"/>
    <property type="molecule type" value="Genomic_DNA"/>
</dbReference>
<evidence type="ECO:0000256" key="6">
    <source>
        <dbReference type="ARBA" id="ARBA00022801"/>
    </source>
</evidence>
<dbReference type="PANTHER" id="PTHR43806">
    <property type="entry name" value="PEPTIDASE S8"/>
    <property type="match status" value="1"/>
</dbReference>
<evidence type="ECO:0000256" key="12">
    <source>
        <dbReference type="SAM" id="SignalP"/>
    </source>
</evidence>
<gene>
    <name evidence="14" type="ORF">EV644_11614</name>
</gene>
<keyword evidence="8" id="KW-0326">Glycosidase</keyword>
<evidence type="ECO:0000313" key="14">
    <source>
        <dbReference type="EMBL" id="TCO16645.1"/>
    </source>
</evidence>
<dbReference type="InterPro" id="IPR023827">
    <property type="entry name" value="Peptidase_S8_Asp-AS"/>
</dbReference>
<dbReference type="InterPro" id="IPR050131">
    <property type="entry name" value="Peptidase_S8_subtilisin-like"/>
</dbReference>
<dbReference type="SUPFAM" id="SSF49265">
    <property type="entry name" value="Fibronectin type III"/>
    <property type="match status" value="1"/>
</dbReference>
<dbReference type="InterPro" id="IPR013783">
    <property type="entry name" value="Ig-like_fold"/>
</dbReference>
<dbReference type="PROSITE" id="PS00136">
    <property type="entry name" value="SUBTILASE_ASP"/>
    <property type="match status" value="1"/>
</dbReference>
<evidence type="ECO:0000313" key="15">
    <source>
        <dbReference type="Proteomes" id="UP000295818"/>
    </source>
</evidence>
<dbReference type="Gene3D" id="3.40.50.200">
    <property type="entry name" value="Peptidase S8/S53 domain"/>
    <property type="match status" value="1"/>
</dbReference>
<dbReference type="Gene3D" id="2.60.40.1220">
    <property type="match status" value="1"/>
</dbReference>
<dbReference type="SUPFAM" id="SSF52743">
    <property type="entry name" value="Subtilisin-like"/>
    <property type="match status" value="1"/>
</dbReference>
<keyword evidence="9" id="KW-0119">Carbohydrate metabolism</keyword>
<feature type="chain" id="PRO_5047389433" evidence="12">
    <location>
        <begin position="24"/>
        <end position="1296"/>
    </location>
</feature>
<dbReference type="Gene3D" id="2.60.120.380">
    <property type="match status" value="1"/>
</dbReference>
<protein>
    <submittedName>
        <fullName evidence="14">Type VII secretion-associated serine protease mycosin</fullName>
    </submittedName>
</protein>
<evidence type="ECO:0000256" key="4">
    <source>
        <dbReference type="ARBA" id="ARBA00022670"/>
    </source>
</evidence>
<evidence type="ECO:0000256" key="7">
    <source>
        <dbReference type="ARBA" id="ARBA00022825"/>
    </source>
</evidence>
<dbReference type="InterPro" id="IPR003961">
    <property type="entry name" value="FN3_dom"/>
</dbReference>
<dbReference type="PROSITE" id="PS50853">
    <property type="entry name" value="FN3"/>
    <property type="match status" value="1"/>
</dbReference>
<dbReference type="CDD" id="cd07484">
    <property type="entry name" value="Peptidases_S8_Thermitase_like"/>
    <property type="match status" value="1"/>
</dbReference>
<dbReference type="SUPFAM" id="SSF69318">
    <property type="entry name" value="Integrin alpha N-terminal domain"/>
    <property type="match status" value="2"/>
</dbReference>
<feature type="signal peptide" evidence="12">
    <location>
        <begin position="1"/>
        <end position="23"/>
    </location>
</feature>
<dbReference type="GO" id="GO:0006508">
    <property type="term" value="P:proteolysis"/>
    <property type="evidence" value="ECO:0007669"/>
    <property type="project" value="UniProtKB-KW"/>
</dbReference>
<keyword evidence="3" id="KW-0964">Secreted</keyword>
<dbReference type="Gene3D" id="2.130.10.130">
    <property type="entry name" value="Integrin alpha, N-terminal"/>
    <property type="match status" value="1"/>
</dbReference>
<dbReference type="InterPro" id="IPR013517">
    <property type="entry name" value="FG-GAP"/>
</dbReference>
<dbReference type="PRINTS" id="PR00723">
    <property type="entry name" value="SUBTILISIN"/>
</dbReference>
<dbReference type="InterPro" id="IPR036116">
    <property type="entry name" value="FN3_sf"/>
</dbReference>
<organism evidence="14 15">
    <name type="scientific">Kribbella orskensis</name>
    <dbReference type="NCBI Taxonomy" id="2512216"/>
    <lineage>
        <taxon>Bacteria</taxon>
        <taxon>Bacillati</taxon>
        <taxon>Actinomycetota</taxon>
        <taxon>Actinomycetes</taxon>
        <taxon>Propionibacteriales</taxon>
        <taxon>Kribbellaceae</taxon>
        <taxon>Kribbella</taxon>
    </lineage>
</organism>
<dbReference type="Pfam" id="PF13205">
    <property type="entry name" value="Big_5"/>
    <property type="match status" value="1"/>
</dbReference>
<dbReference type="InterPro" id="IPR015500">
    <property type="entry name" value="Peptidase_S8_subtilisin-rel"/>
</dbReference>
<dbReference type="InterPro" id="IPR034084">
    <property type="entry name" value="Thermitase-like_dom"/>
</dbReference>
<feature type="active site" description="Charge relay system" evidence="10">
    <location>
        <position position="357"/>
    </location>
</feature>
<dbReference type="InterPro" id="IPR022398">
    <property type="entry name" value="Peptidase_S8_His-AS"/>
</dbReference>
<accession>A0ABY2BCM9</accession>
<dbReference type="Pfam" id="PF00082">
    <property type="entry name" value="Peptidase_S8"/>
    <property type="match status" value="1"/>
</dbReference>
<dbReference type="Gene3D" id="2.60.40.10">
    <property type="entry name" value="Immunoglobulins"/>
    <property type="match status" value="1"/>
</dbReference>
<keyword evidence="15" id="KW-1185">Reference proteome</keyword>
<proteinExistence type="inferred from homology"/>
<evidence type="ECO:0000256" key="1">
    <source>
        <dbReference type="ARBA" id="ARBA00004613"/>
    </source>
</evidence>
<dbReference type="PROSITE" id="PS00138">
    <property type="entry name" value="SUBTILASE_SER"/>
    <property type="match status" value="1"/>
</dbReference>
<dbReference type="RefSeq" id="WP_132192749.1">
    <property type="nucleotide sequence ID" value="NZ_SLWM01000016.1"/>
</dbReference>
<evidence type="ECO:0000256" key="11">
    <source>
        <dbReference type="RuleBase" id="RU003355"/>
    </source>
</evidence>
<evidence type="ECO:0000256" key="3">
    <source>
        <dbReference type="ARBA" id="ARBA00022525"/>
    </source>
</evidence>
<keyword evidence="5 12" id="KW-0732">Signal</keyword>
<evidence type="ECO:0000256" key="9">
    <source>
        <dbReference type="ARBA" id="ARBA00023326"/>
    </source>
</evidence>
<dbReference type="GO" id="GO:0008233">
    <property type="term" value="F:peptidase activity"/>
    <property type="evidence" value="ECO:0007669"/>
    <property type="project" value="UniProtKB-KW"/>
</dbReference>
<feature type="active site" description="Charge relay system" evidence="10">
    <location>
        <position position="204"/>
    </location>
</feature>
<comment type="similarity">
    <text evidence="2 10 11">Belongs to the peptidase S8 family.</text>
</comment>
<evidence type="ECO:0000259" key="13">
    <source>
        <dbReference type="PROSITE" id="PS50853"/>
    </source>
</evidence>
<dbReference type="InterPro" id="IPR023828">
    <property type="entry name" value="Peptidase_S8_Ser-AS"/>
</dbReference>
<dbReference type="PANTHER" id="PTHR43806:SF11">
    <property type="entry name" value="CEREVISIN-RELATED"/>
    <property type="match status" value="1"/>
</dbReference>
<comment type="caution">
    <text evidence="14">The sequence shown here is derived from an EMBL/GenBank/DDBJ whole genome shotgun (WGS) entry which is preliminary data.</text>
</comment>
<dbReference type="InterPro" id="IPR036852">
    <property type="entry name" value="Peptidase_S8/S53_dom_sf"/>
</dbReference>
<dbReference type="SMART" id="SM00060">
    <property type="entry name" value="FN3"/>
    <property type="match status" value="1"/>
</dbReference>
<evidence type="ECO:0000256" key="5">
    <source>
        <dbReference type="ARBA" id="ARBA00022729"/>
    </source>
</evidence>
<keyword evidence="9" id="KW-0624">Polysaccharide degradation</keyword>
<dbReference type="InterPro" id="IPR028994">
    <property type="entry name" value="Integrin_alpha_N"/>
</dbReference>
<dbReference type="Proteomes" id="UP000295818">
    <property type="component" value="Unassembled WGS sequence"/>
</dbReference>
<feature type="domain" description="Fibronectin type-III" evidence="13">
    <location>
        <begin position="1010"/>
        <end position="1107"/>
    </location>
</feature>
<feature type="active site" description="Charge relay system" evidence="10">
    <location>
        <position position="167"/>
    </location>
</feature>
<keyword evidence="4 10" id="KW-0645">Protease</keyword>
<reference evidence="14 15" key="1">
    <citation type="journal article" date="2015" name="Stand. Genomic Sci.">
        <title>Genomic Encyclopedia of Bacterial and Archaeal Type Strains, Phase III: the genomes of soil and plant-associated and newly described type strains.</title>
        <authorList>
            <person name="Whitman W.B."/>
            <person name="Woyke T."/>
            <person name="Klenk H.P."/>
            <person name="Zhou Y."/>
            <person name="Lilburn T.G."/>
            <person name="Beck B.J."/>
            <person name="De Vos P."/>
            <person name="Vandamme P."/>
            <person name="Eisen J.A."/>
            <person name="Garrity G."/>
            <person name="Hugenholtz P."/>
            <person name="Kyrpides N.C."/>
        </authorList>
    </citation>
    <scope>NUCLEOTIDE SEQUENCE [LARGE SCALE GENOMIC DNA]</scope>
    <source>
        <strain evidence="14 15">VKM Ac-2538</strain>
    </source>
</reference>
<evidence type="ECO:0000256" key="2">
    <source>
        <dbReference type="ARBA" id="ARBA00011073"/>
    </source>
</evidence>
<evidence type="ECO:0000256" key="10">
    <source>
        <dbReference type="PROSITE-ProRule" id="PRU01240"/>
    </source>
</evidence>
<dbReference type="PROSITE" id="PS51892">
    <property type="entry name" value="SUBTILASE"/>
    <property type="match status" value="1"/>
</dbReference>
<name>A0ABY2BCM9_9ACTN</name>
<dbReference type="InterPro" id="IPR000209">
    <property type="entry name" value="Peptidase_S8/S53_dom"/>
</dbReference>
<sequence length="1296" mass="134572">MRLRRTVLAASALVLLGSAIPLADAVQAAQKTPGTLAAEHLPRPERPRGAKEREFDAHSVLVRFKKAASAAAKDKALKSRGAAQTRGVRGTGYVEARTKGAAADLLRSLRQDSAVESVSFNYKRRIEAAPTDPAYTSGDQAYLSTVRVPQAWDRTKGSTSQVIAVVDTGVNGLHEDLTGRTVTGYDAINRVILSGASNSDQNGHGTMVAGIAAANTNNGLGVAGVAWTGRIMPVRVLGSDGSGLDSDIAAGITWAADHGAKVINLSLGGPGVSAVLHDAVKYATGKNVVVVVAAGNDGDDTPQYPAAYPEVVAVGATDSAGDLTDFSSWGDWIDVAAPGFGVVSAYQDSYAVGDGTSFAAPIVSGVAALVRTAFPSWTPAQVLARLRVTARDAGPRGVDPYYGYGVVDAYYAVGGAWAAEFPTPVLGAGEPNDVPARATTFSDSATGTLAAEGDIDWYRFDSANERSVDVRVTPAAFDADLGQNADPMLAVYDKDLRLIGEVDVASAGGAETLPFTTGVGTYYVAVRNYNGSADTRPYTLSVTTGTPDIFQPAVSHDVGSWPETVAVGDVTGDGRDDVLLTTSFYFDDANDYKLFVFAQTPSGALSEPVRYPTAMGYSGSGPALLDANGDGRQDVALPTASGVEIFHQTDAGLASAGVLPGTTGGGYVVAGDMDGDGDADLVLQGTQGITLLIHAPDGTFAASSVTADGSGEVEIGDVDGDGLPDVVTFTGGMVRVYHHATDGWNRTDHDTIRGYWPTVEGIEVADVNGDDRADVIASIGGNAPGSRINVFVQNASGGLDTPAVYLTRDIPEPVEAADITGDSLIDVVTAHGGWNTLSVLPQTAAGTLGTPVTSSIPYASHYNDQGLALGDINGDQRTDAVIADYNSGLVVLRNKLGPTPGGEQAWVRSVSPADFAAGLAIGTVPTVTFARSVDAASVTSSTVRLVNGRSGAAVAASVSYDATSQTARLTPSSLLQDNTPYRIIVSGVRDTSGATQAERFTSTFRTTDYTPGPVTNFKAAGALRGATLSWTIPSITDLDGVIVRRATGTTPPASPTSGDAVYAGTLSSITVSGLVDGTTYTFRVWVRDRSGKVSSPSTVTLRGTSVSISSNITALTYGGAVSVTGRLTRVDTGAAIPGAAVQLYIRRKGTTTWSLLRTATTSSTGYVSYSHKPSWSLDYEWIYRGSTAYIGDVTPLRTVSVRPVVAAKLSRTSFALGGSVVLSGTVTPVHGNYRVYLQRLSNGVWSTVTSQLLPSSSSYAFTLKPTSRATYTYRVYLPAHNDHLAGYSANLSFRVY</sequence>
<comment type="subcellular location">
    <subcellularLocation>
        <location evidence="1">Secreted</location>
    </subcellularLocation>
</comment>
<keyword evidence="7 10" id="KW-0720">Serine protease</keyword>
<keyword evidence="6 10" id="KW-0378">Hydrolase</keyword>
<dbReference type="PROSITE" id="PS00137">
    <property type="entry name" value="SUBTILASE_HIS"/>
    <property type="match status" value="1"/>
</dbReference>
<dbReference type="InterPro" id="IPR032812">
    <property type="entry name" value="SbsA_Ig"/>
</dbReference>